<dbReference type="InterPro" id="IPR049125">
    <property type="entry name" value="FAN1-like_WH"/>
</dbReference>
<dbReference type="EMBL" id="VRYZ01000003">
    <property type="protein sequence ID" value="TXS92539.1"/>
    <property type="molecule type" value="Genomic_DNA"/>
</dbReference>
<protein>
    <recommendedName>
        <fullName evidence="5">phosphodiesterase I</fullName>
        <ecNumber evidence="5">3.1.4.1</ecNumber>
    </recommendedName>
</protein>
<dbReference type="GO" id="GO:0004528">
    <property type="term" value="F:phosphodiesterase I activity"/>
    <property type="evidence" value="ECO:0007669"/>
    <property type="project" value="UniProtKB-EC"/>
</dbReference>
<keyword evidence="7" id="KW-0479">Metal-binding</keyword>
<dbReference type="InterPro" id="IPR011856">
    <property type="entry name" value="tRNA_endonuc-like_dom_sf"/>
</dbReference>
<keyword evidence="8" id="KW-0378">Hydrolase</keyword>
<reference evidence="12 13" key="1">
    <citation type="submission" date="2019-08" db="EMBL/GenBank/DDBJ databases">
        <title>Parahaliea maris sp. nov., isolated from the surface seawater.</title>
        <authorList>
            <person name="Liu Y."/>
        </authorList>
    </citation>
    <scope>NUCLEOTIDE SEQUENCE [LARGE SCALE GENOMIC DNA]</scope>
    <source>
        <strain evidence="12 13">S2-26</strain>
    </source>
</reference>
<dbReference type="Proteomes" id="UP000321933">
    <property type="component" value="Unassembled WGS sequence"/>
</dbReference>
<keyword evidence="9" id="KW-0460">Magnesium</keyword>
<organism evidence="12 13">
    <name type="scientific">Parahaliea aestuarii</name>
    <dbReference type="NCBI Taxonomy" id="1852021"/>
    <lineage>
        <taxon>Bacteria</taxon>
        <taxon>Pseudomonadati</taxon>
        <taxon>Pseudomonadota</taxon>
        <taxon>Gammaproteobacteria</taxon>
        <taxon>Cellvibrionales</taxon>
        <taxon>Halieaceae</taxon>
        <taxon>Parahaliea</taxon>
    </lineage>
</organism>
<evidence type="ECO:0000313" key="12">
    <source>
        <dbReference type="EMBL" id="TXS92539.1"/>
    </source>
</evidence>
<dbReference type="GO" id="GO:0036297">
    <property type="term" value="P:interstrand cross-link repair"/>
    <property type="evidence" value="ECO:0007669"/>
    <property type="project" value="InterPro"/>
</dbReference>
<gene>
    <name evidence="12" type="ORF">FVW59_08980</name>
</gene>
<dbReference type="GO" id="GO:0046872">
    <property type="term" value="F:metal ion binding"/>
    <property type="evidence" value="ECO:0007669"/>
    <property type="project" value="UniProtKB-KW"/>
</dbReference>
<evidence type="ECO:0000256" key="5">
    <source>
        <dbReference type="ARBA" id="ARBA00012029"/>
    </source>
</evidence>
<feature type="domain" description="VRR-NUC" evidence="11">
    <location>
        <begin position="435"/>
        <end position="549"/>
    </location>
</feature>
<keyword evidence="13" id="KW-1185">Reference proteome</keyword>
<evidence type="ECO:0000256" key="6">
    <source>
        <dbReference type="ARBA" id="ARBA00022722"/>
    </source>
</evidence>
<dbReference type="SMART" id="SM00990">
    <property type="entry name" value="VRR_NUC"/>
    <property type="match status" value="1"/>
</dbReference>
<dbReference type="Pfam" id="PF08774">
    <property type="entry name" value="VRR_NUC"/>
    <property type="match status" value="1"/>
</dbReference>
<proteinExistence type="inferred from homology"/>
<dbReference type="PANTHER" id="PTHR15749">
    <property type="entry name" value="FANCONI-ASSOCIATED NUCLEASE 1"/>
    <property type="match status" value="1"/>
</dbReference>
<evidence type="ECO:0000259" key="11">
    <source>
        <dbReference type="SMART" id="SM00990"/>
    </source>
</evidence>
<dbReference type="PANTHER" id="PTHR15749:SF4">
    <property type="entry name" value="FANCONI-ASSOCIATED NUCLEASE 1"/>
    <property type="match status" value="1"/>
</dbReference>
<dbReference type="InterPro" id="IPR033315">
    <property type="entry name" value="Fan1-like"/>
</dbReference>
<evidence type="ECO:0000256" key="7">
    <source>
        <dbReference type="ARBA" id="ARBA00022723"/>
    </source>
</evidence>
<comment type="cofactor">
    <cofactor evidence="3">
        <name>Mg(2+)</name>
        <dbReference type="ChEBI" id="CHEBI:18420"/>
    </cofactor>
</comment>
<evidence type="ECO:0000256" key="1">
    <source>
        <dbReference type="ARBA" id="ARBA00000983"/>
    </source>
</evidence>
<evidence type="ECO:0000313" key="13">
    <source>
        <dbReference type="Proteomes" id="UP000321933"/>
    </source>
</evidence>
<dbReference type="Pfam" id="PF21315">
    <property type="entry name" value="FAN1_HTH"/>
    <property type="match status" value="1"/>
</dbReference>
<evidence type="ECO:0000256" key="4">
    <source>
        <dbReference type="ARBA" id="ARBA00005533"/>
    </source>
</evidence>
<dbReference type="Gene3D" id="3.40.1350.10">
    <property type="match status" value="1"/>
</dbReference>
<evidence type="ECO:0000256" key="8">
    <source>
        <dbReference type="ARBA" id="ARBA00022801"/>
    </source>
</evidence>
<accession>A0A5C8ZXH4</accession>
<comment type="cofactor">
    <cofactor evidence="2">
        <name>Mn(2+)</name>
        <dbReference type="ChEBI" id="CHEBI:29035"/>
    </cofactor>
</comment>
<evidence type="ECO:0000256" key="10">
    <source>
        <dbReference type="ARBA" id="ARBA00023211"/>
    </source>
</evidence>
<comment type="caution">
    <text evidence="12">The sequence shown here is derived from an EMBL/GenBank/DDBJ whole genome shotgun (WGS) entry which is preliminary data.</text>
</comment>
<sequence>MMATAVALPPRYYLDNFRRLCGTVEAQYGDLLLPQEQQWLQTLRAQPEEAQCLYLRLASRVGPWFRLSRLSYPEIGSLDGAVESLLAAGLLQQANALTAAEAGRLYTRPELRQRFPGLLPAGRDKAADVAALAQWTEAAGEDALLAACAGDDAIVAPLHLDCLALLQLLFFGNRRQSLTEFILSDLGIARYPPYRLDREHRLFATRAAVDDYLACAALADTYAELREAGDDEGLVALAEHLLSLPQAYTATERRWWRLCNRVARQLERLDQRELALALYRRSCLPPARERQARVLEALADWPAVAALCEAMLAAPWNEEEREAARRILPRAQRKLGRQPERRRRDSFERLDLLLPRGLGGVERAAAEALHSQWQAVHYVENALMNSLFGLAFWEQIFSPLRGAFHNPFQSAPADMFDGNFYPRRRDQIEARLAALQTGDLADLLRYNFDAHQGLQCRWVNWRLLSRPLLDQALAVIPPGHLLALWRRLLFDPEAYRRGFPDLIAFGETPGDYCMVEVKGPGDALQDSQKRWLRIFAAEGIPAAVAWVQWRER</sequence>
<comment type="catalytic activity">
    <reaction evidence="1">
        <text>Hydrolytically removes 5'-nucleotides successively from the 3'-hydroxy termini of 3'-hydroxy-terminated oligonucleotides.</text>
        <dbReference type="EC" id="3.1.4.1"/>
    </reaction>
</comment>
<dbReference type="OrthoDB" id="9803913at2"/>
<dbReference type="AlphaFoldDB" id="A0A5C8ZXH4"/>
<evidence type="ECO:0000256" key="2">
    <source>
        <dbReference type="ARBA" id="ARBA00001936"/>
    </source>
</evidence>
<name>A0A5C8ZXH4_9GAMM</name>
<keyword evidence="6" id="KW-0540">Nuclease</keyword>
<evidence type="ECO:0000256" key="9">
    <source>
        <dbReference type="ARBA" id="ARBA00022842"/>
    </source>
</evidence>
<dbReference type="InterPro" id="IPR014883">
    <property type="entry name" value="VRR_NUC"/>
</dbReference>
<dbReference type="GO" id="GO:0003676">
    <property type="term" value="F:nucleic acid binding"/>
    <property type="evidence" value="ECO:0007669"/>
    <property type="project" value="InterPro"/>
</dbReference>
<dbReference type="EC" id="3.1.4.1" evidence="5"/>
<comment type="similarity">
    <text evidence="4">Belongs to the FAN1 family.</text>
</comment>
<keyword evidence="10" id="KW-0464">Manganese</keyword>
<evidence type="ECO:0000256" key="3">
    <source>
        <dbReference type="ARBA" id="ARBA00001946"/>
    </source>
</evidence>